<geneLocation type="plasmid" evidence="2 3">
    <name>unnamed1</name>
</geneLocation>
<feature type="region of interest" description="Disordered" evidence="1">
    <location>
        <begin position="200"/>
        <end position="223"/>
    </location>
</feature>
<organism evidence="2 3">
    <name type="scientific">Streptomyces dengpaensis</name>
    <dbReference type="NCBI Taxonomy" id="2049881"/>
    <lineage>
        <taxon>Bacteria</taxon>
        <taxon>Bacillati</taxon>
        <taxon>Actinomycetota</taxon>
        <taxon>Actinomycetes</taxon>
        <taxon>Kitasatosporales</taxon>
        <taxon>Streptomycetaceae</taxon>
        <taxon>Streptomyces</taxon>
    </lineage>
</organism>
<reference evidence="2 3" key="1">
    <citation type="submission" date="2018-02" db="EMBL/GenBank/DDBJ databases">
        <title>Complete genome sequence of Streptomyces dengpaensis, the producer of angucyclines.</title>
        <authorList>
            <person name="Yumei L."/>
        </authorList>
    </citation>
    <scope>NUCLEOTIDE SEQUENCE [LARGE SCALE GENOMIC DNA]</scope>
    <source>
        <strain evidence="2 3">XZHG99</strain>
        <plasmid evidence="2 3">unnamed1</plasmid>
    </source>
</reference>
<sequence length="223" mass="24588">MAQGKMMSMPASPPLGWDALDPGVATYATAAQQRAYIAAMKKIREGRKAGDPVRVYICAAPVIARRREWDLRLAKIRHRLPGAELLQFDDLFTPETYAEKWKREAASFDGMVVVGSTKRGANGHVYRLGETARLEVIDLVKAGKPVLIHAKGLGLVPFVDCKVHRVGGERLRTKVTVPDDWNPADYEPTLRAALRALRPRSPETATTKDAPPHLAHPFAAPPR</sequence>
<evidence type="ECO:0000313" key="2">
    <source>
        <dbReference type="EMBL" id="AVH61762.1"/>
    </source>
</evidence>
<gene>
    <name evidence="2" type="ORF">C4B68_40390</name>
</gene>
<dbReference type="EMBL" id="CP026653">
    <property type="protein sequence ID" value="AVH61762.1"/>
    <property type="molecule type" value="Genomic_DNA"/>
</dbReference>
<evidence type="ECO:0000313" key="3">
    <source>
        <dbReference type="Proteomes" id="UP000238413"/>
    </source>
</evidence>
<keyword evidence="2" id="KW-0614">Plasmid</keyword>
<keyword evidence="3" id="KW-1185">Reference proteome</keyword>
<feature type="compositionally biased region" description="Low complexity" evidence="1">
    <location>
        <begin position="212"/>
        <end position="223"/>
    </location>
</feature>
<protein>
    <submittedName>
        <fullName evidence="2">Uncharacterized protein</fullName>
    </submittedName>
</protein>
<evidence type="ECO:0000256" key="1">
    <source>
        <dbReference type="SAM" id="MobiDB-lite"/>
    </source>
</evidence>
<dbReference type="Proteomes" id="UP000238413">
    <property type="component" value="Plasmid unnamed1"/>
</dbReference>
<accession>A0ABN5IH31</accession>
<proteinExistence type="predicted"/>
<name>A0ABN5IH31_9ACTN</name>